<evidence type="ECO:0000256" key="2">
    <source>
        <dbReference type="ARBA" id="ARBA00022723"/>
    </source>
</evidence>
<name>A0A819M857_9BILA</name>
<dbReference type="GO" id="GO:0046872">
    <property type="term" value="F:metal ion binding"/>
    <property type="evidence" value="ECO:0007669"/>
    <property type="project" value="UniProtKB-KW"/>
</dbReference>
<gene>
    <name evidence="5" type="ORF">FNK824_LOCUS24590</name>
</gene>
<organism evidence="5 6">
    <name type="scientific">Rotaria sordida</name>
    <dbReference type="NCBI Taxonomy" id="392033"/>
    <lineage>
        <taxon>Eukaryota</taxon>
        <taxon>Metazoa</taxon>
        <taxon>Spiralia</taxon>
        <taxon>Gnathifera</taxon>
        <taxon>Rotifera</taxon>
        <taxon>Eurotatoria</taxon>
        <taxon>Bdelloidea</taxon>
        <taxon>Philodinida</taxon>
        <taxon>Philodinidae</taxon>
        <taxon>Rotaria</taxon>
    </lineage>
</organism>
<dbReference type="PANTHER" id="PTHR13848">
    <property type="entry name" value="PROTEIN YIPPEE-LIKE CG15309-RELATED"/>
    <property type="match status" value="1"/>
</dbReference>
<dbReference type="AlphaFoldDB" id="A0A819M857"/>
<protein>
    <recommendedName>
        <fullName evidence="4">Yippee domain-containing protein</fullName>
    </recommendedName>
</protein>
<sequence>FYEYLKSNDFDDDEIIDLCYILFQINLNKNFHCIFNISNIFIDLLKYINYDIDTMMNWLLTPETDMGRIFLEHLGGQRIFSCAHCDTPLTNRNELVSTRFTGATGRAFLFSRIVNTKQSPVQERIMLTGRHFVRDISCKKCDAKLGWMYEFATEESQRYKEGRVILERALINETVGF</sequence>
<comment type="similarity">
    <text evidence="1">Belongs to the yippee family.</text>
</comment>
<feature type="domain" description="Yippee" evidence="4">
    <location>
        <begin position="78"/>
        <end position="175"/>
    </location>
</feature>
<reference evidence="5" key="1">
    <citation type="submission" date="2021-02" db="EMBL/GenBank/DDBJ databases">
        <authorList>
            <person name="Nowell W R."/>
        </authorList>
    </citation>
    <scope>NUCLEOTIDE SEQUENCE</scope>
</reference>
<dbReference type="Proteomes" id="UP000663874">
    <property type="component" value="Unassembled WGS sequence"/>
</dbReference>
<dbReference type="EMBL" id="CAJOBE010005514">
    <property type="protein sequence ID" value="CAF3975864.1"/>
    <property type="molecule type" value="Genomic_DNA"/>
</dbReference>
<proteinExistence type="inferred from homology"/>
<evidence type="ECO:0000256" key="1">
    <source>
        <dbReference type="ARBA" id="ARBA00005613"/>
    </source>
</evidence>
<dbReference type="PROSITE" id="PS51792">
    <property type="entry name" value="YIPPEE"/>
    <property type="match status" value="1"/>
</dbReference>
<dbReference type="InterPro" id="IPR039058">
    <property type="entry name" value="Yippee_fam"/>
</dbReference>
<evidence type="ECO:0000259" key="4">
    <source>
        <dbReference type="PROSITE" id="PS51792"/>
    </source>
</evidence>
<evidence type="ECO:0000313" key="5">
    <source>
        <dbReference type="EMBL" id="CAF3975864.1"/>
    </source>
</evidence>
<dbReference type="Pfam" id="PF03226">
    <property type="entry name" value="Yippee-Mis18"/>
    <property type="match status" value="1"/>
</dbReference>
<comment type="caution">
    <text evidence="5">The sequence shown here is derived from an EMBL/GenBank/DDBJ whole genome shotgun (WGS) entry which is preliminary data.</text>
</comment>
<evidence type="ECO:0000256" key="3">
    <source>
        <dbReference type="ARBA" id="ARBA00022833"/>
    </source>
</evidence>
<dbReference type="InterPro" id="IPR034751">
    <property type="entry name" value="Yippee"/>
</dbReference>
<keyword evidence="3" id="KW-0862">Zinc</keyword>
<feature type="non-terminal residue" evidence="5">
    <location>
        <position position="177"/>
    </location>
</feature>
<keyword evidence="2" id="KW-0479">Metal-binding</keyword>
<evidence type="ECO:0000313" key="6">
    <source>
        <dbReference type="Proteomes" id="UP000663874"/>
    </source>
</evidence>
<dbReference type="InterPro" id="IPR004910">
    <property type="entry name" value="Yippee/Mis18/Cereblon"/>
</dbReference>
<accession>A0A819M857</accession>